<dbReference type="SUPFAM" id="SSF49785">
    <property type="entry name" value="Galactose-binding domain-like"/>
    <property type="match status" value="2"/>
</dbReference>
<dbReference type="NCBIfam" id="TIGR02961">
    <property type="entry name" value="allantoicase"/>
    <property type="match status" value="1"/>
</dbReference>
<dbReference type="GO" id="GO:0000256">
    <property type="term" value="P:allantoin catabolic process"/>
    <property type="evidence" value="ECO:0007669"/>
    <property type="project" value="InterPro"/>
</dbReference>
<feature type="domain" description="Allantoicase" evidence="3">
    <location>
        <begin position="90"/>
        <end position="265"/>
    </location>
</feature>
<dbReference type="Pfam" id="PF03561">
    <property type="entry name" value="Allantoicase"/>
    <property type="match status" value="2"/>
</dbReference>
<organism evidence="4">
    <name type="scientific">Timema bartmani</name>
    <dbReference type="NCBI Taxonomy" id="61472"/>
    <lineage>
        <taxon>Eukaryota</taxon>
        <taxon>Metazoa</taxon>
        <taxon>Ecdysozoa</taxon>
        <taxon>Arthropoda</taxon>
        <taxon>Hexapoda</taxon>
        <taxon>Insecta</taxon>
        <taxon>Pterygota</taxon>
        <taxon>Neoptera</taxon>
        <taxon>Polyneoptera</taxon>
        <taxon>Phasmatodea</taxon>
        <taxon>Timematodea</taxon>
        <taxon>Timematoidea</taxon>
        <taxon>Timematidae</taxon>
        <taxon>Timema</taxon>
    </lineage>
</organism>
<protein>
    <recommendedName>
        <fullName evidence="2">Allantoate amidinohydrolase</fullName>
    </recommendedName>
</protein>
<reference evidence="4" key="1">
    <citation type="submission" date="2020-11" db="EMBL/GenBank/DDBJ databases">
        <authorList>
            <person name="Tran Van P."/>
        </authorList>
    </citation>
    <scope>NUCLEOTIDE SEQUENCE</scope>
</reference>
<evidence type="ECO:0000256" key="2">
    <source>
        <dbReference type="ARBA" id="ARBA00031078"/>
    </source>
</evidence>
<name>A0A7R9I5T2_9NEOP</name>
<evidence type="ECO:0000313" key="4">
    <source>
        <dbReference type="EMBL" id="CAD7448664.1"/>
    </source>
</evidence>
<evidence type="ECO:0000259" key="3">
    <source>
        <dbReference type="Pfam" id="PF03561"/>
    </source>
</evidence>
<dbReference type="InterPro" id="IPR008979">
    <property type="entry name" value="Galactose-bd-like_sf"/>
</dbReference>
<dbReference type="InterPro" id="IPR015908">
    <property type="entry name" value="Allantoicase_dom"/>
</dbReference>
<dbReference type="Gene3D" id="2.60.120.260">
    <property type="entry name" value="Galactose-binding domain-like"/>
    <property type="match status" value="2"/>
</dbReference>
<accession>A0A7R9I5T2</accession>
<sequence length="438" mass="49605">MVTNKRTDFTISRKISFRCTERIHIVVTALIINALWNELGRLNLEEVNPHLRGGRVENHLGKTSPSSPDRDSNLDLPVLGGLAQHDLRNGGKIMFATDDWFAVAENLLKVEEPQWQEGVFTAYGKWMDGWETRRKRVAGHDWAIIQLGVPGVVRGVHIDTAYFTGNYVPQISIQAAALKEEEKRNIPLRVSCMGTSATEYNLKQVEKLRSQTWQEIVPMVPLKAGYKETRHHYFPTLKSDKVWTHVRLNLYPDGGIARLRLFGEAILDLTLLNSSQILDLVSMVNGGVCEDYSNAHYGHPRNIIRPNEGIGMSDGWETARRLDRPPIIQVSPEGFLQLPGFEWAVFRLGAPGVVHRIEVDTKHFKGNYPDTVWLEGKLGLQAKWIKLLSQTKLSMDKLHVYKELDNKGPFTHVRVNIAPDGGISRLRIWGSVFTNQLV</sequence>
<dbReference type="PANTHER" id="PTHR12045:SF3">
    <property type="entry name" value="INACTIVE ALLANTOICASE-RELATED"/>
    <property type="match status" value="1"/>
</dbReference>
<dbReference type="GO" id="GO:0004037">
    <property type="term" value="F:allantoicase activity"/>
    <property type="evidence" value="ECO:0007669"/>
    <property type="project" value="InterPro"/>
</dbReference>
<dbReference type="EMBL" id="OD570323">
    <property type="protein sequence ID" value="CAD7448664.1"/>
    <property type="molecule type" value="Genomic_DNA"/>
</dbReference>
<dbReference type="AlphaFoldDB" id="A0A7R9I5T2"/>
<comment type="similarity">
    <text evidence="1">Belongs to the allantoicase family.</text>
</comment>
<dbReference type="FunFam" id="2.60.120.260:FF:000077">
    <property type="entry name" value="Probable allantoicase"/>
    <property type="match status" value="1"/>
</dbReference>
<dbReference type="HAMAP" id="MF_00813">
    <property type="entry name" value="Allantoicase"/>
    <property type="match status" value="1"/>
</dbReference>
<dbReference type="InterPro" id="IPR005164">
    <property type="entry name" value="Allantoicase"/>
</dbReference>
<dbReference type="PANTHER" id="PTHR12045">
    <property type="entry name" value="ALLANTOICASE"/>
    <property type="match status" value="1"/>
</dbReference>
<feature type="domain" description="Allantoicase" evidence="3">
    <location>
        <begin position="286"/>
        <end position="432"/>
    </location>
</feature>
<proteinExistence type="inferred from homology"/>
<gene>
    <name evidence="4" type="ORF">TBIB3V08_LOCUS10947</name>
</gene>
<evidence type="ECO:0000256" key="1">
    <source>
        <dbReference type="ARBA" id="ARBA00009242"/>
    </source>
</evidence>